<evidence type="ECO:0000313" key="1">
    <source>
        <dbReference type="EMBL" id="GCF11395.1"/>
    </source>
</evidence>
<dbReference type="RefSeq" id="WP_149404226.1">
    <property type="nucleotide sequence ID" value="NZ_BIXY01000109.1"/>
</dbReference>
<keyword evidence="2" id="KW-1185">Reference proteome</keyword>
<accession>A0A5A5TJH2</accession>
<proteinExistence type="predicted"/>
<evidence type="ECO:0008006" key="3">
    <source>
        <dbReference type="Google" id="ProtNLM"/>
    </source>
</evidence>
<sequence length="258" mass="29745">MGDEVPEYLAHPIWLAHMIEGIISQEPEGEELLKCFPRDIATLAAFGLDIPIISQPNLSVRNAQKFFCALEGKKVPEGESLVQDRRLYGLLHIGPPSNLILFDSNIPSDLANYVIAHEIGHFVADVMIVQQHWLHSFSMHPLAIKKFFSWQCHDEWLEVQGLLKGLPERPHHIMERGRNELSETGRREWLADLIARELLSPWQIIAPHFRQHGPQNFCSLLQKHYGLPYWVAEEYVDVLQQTFFPRHDLVSRLFGPLL</sequence>
<dbReference type="OrthoDB" id="5382606at2"/>
<protein>
    <recommendedName>
        <fullName evidence="3">IrrE N-terminal-like domain-containing protein</fullName>
    </recommendedName>
</protein>
<evidence type="ECO:0000313" key="2">
    <source>
        <dbReference type="Proteomes" id="UP000322530"/>
    </source>
</evidence>
<comment type="caution">
    <text evidence="1">The sequence shown here is derived from an EMBL/GenBank/DDBJ whole genome shotgun (WGS) entry which is preliminary data.</text>
</comment>
<name>A0A5A5TJH2_9CHLR</name>
<organism evidence="1 2">
    <name type="scientific">Dictyobacter arantiisoli</name>
    <dbReference type="NCBI Taxonomy" id="2014874"/>
    <lineage>
        <taxon>Bacteria</taxon>
        <taxon>Bacillati</taxon>
        <taxon>Chloroflexota</taxon>
        <taxon>Ktedonobacteria</taxon>
        <taxon>Ktedonobacterales</taxon>
        <taxon>Dictyobacteraceae</taxon>
        <taxon>Dictyobacter</taxon>
    </lineage>
</organism>
<reference evidence="1 2" key="1">
    <citation type="submission" date="2019-01" db="EMBL/GenBank/DDBJ databases">
        <title>Draft genome sequence of Dictyobacter sp. Uno17.</title>
        <authorList>
            <person name="Wang C.M."/>
            <person name="Zheng Y."/>
            <person name="Sakai Y."/>
            <person name="Abe K."/>
            <person name="Yokota A."/>
            <person name="Yabe S."/>
        </authorList>
    </citation>
    <scope>NUCLEOTIDE SEQUENCE [LARGE SCALE GENOMIC DNA]</scope>
    <source>
        <strain evidence="1 2">Uno17</strain>
    </source>
</reference>
<dbReference type="EMBL" id="BIXY01000109">
    <property type="protein sequence ID" value="GCF11395.1"/>
    <property type="molecule type" value="Genomic_DNA"/>
</dbReference>
<dbReference type="Proteomes" id="UP000322530">
    <property type="component" value="Unassembled WGS sequence"/>
</dbReference>
<gene>
    <name evidence="1" type="ORF">KDI_49590</name>
</gene>
<dbReference type="AlphaFoldDB" id="A0A5A5TJH2"/>